<evidence type="ECO:0000256" key="9">
    <source>
        <dbReference type="ARBA" id="ARBA00047944"/>
    </source>
</evidence>
<dbReference type="PIRSF" id="PIRSF015601">
    <property type="entry name" value="MTase_slr0722"/>
    <property type="match status" value="1"/>
</dbReference>
<evidence type="ECO:0000259" key="11">
    <source>
        <dbReference type="Pfam" id="PF04452"/>
    </source>
</evidence>
<dbReference type="InterPro" id="IPR046886">
    <property type="entry name" value="RsmE_MTase_dom"/>
</dbReference>
<dbReference type="AlphaFoldDB" id="D3UFX3"/>
<keyword evidence="7 10" id="KW-0949">S-adenosyl-L-methionine</keyword>
<dbReference type="InterPro" id="IPR006700">
    <property type="entry name" value="RsmE"/>
</dbReference>
<dbReference type="GO" id="GO:0070042">
    <property type="term" value="F:rRNA (uridine-N3-)-methyltransferase activity"/>
    <property type="evidence" value="ECO:0007669"/>
    <property type="project" value="TreeGrafter"/>
</dbReference>
<dbReference type="NCBIfam" id="TIGR00046">
    <property type="entry name" value="RsmE family RNA methyltransferase"/>
    <property type="match status" value="1"/>
</dbReference>
<dbReference type="Pfam" id="PF04452">
    <property type="entry name" value="Methyltrans_RNA"/>
    <property type="match status" value="1"/>
</dbReference>
<reference evidence="12 13" key="1">
    <citation type="journal article" date="2010" name="BMC Genomics">
        <title>Comparative genomics and proteomics of Helicobacter mustelae, an ulcerogenic and carcinogenic gastric pathogen.</title>
        <authorList>
            <person name="O'Toole P.W."/>
            <person name="Snelling W.J."/>
            <person name="Canchaya C."/>
            <person name="Forde B.M."/>
            <person name="Hardie K.R."/>
            <person name="Josenhans C."/>
            <person name="Graham R.L.J."/>
            <person name="McMullan G."/>
            <person name="Parkhill J."/>
            <person name="Belda E."/>
            <person name="Bentley S.D."/>
        </authorList>
    </citation>
    <scope>NUCLEOTIDE SEQUENCE [LARGE SCALE GENOMIC DNA]</scope>
    <source>
        <strain evidence="13">ATCC 43772 / LMG 18044 / NCTC 12198 / 12198</strain>
    </source>
</reference>
<dbReference type="RefSeq" id="WP_013022489.1">
    <property type="nucleotide sequence ID" value="NC_013949.1"/>
</dbReference>
<keyword evidence="3 10" id="KW-0963">Cytoplasm</keyword>
<dbReference type="KEGG" id="hms:HMU01320"/>
<dbReference type="NCBIfam" id="NF008695">
    <property type="entry name" value="PRK11713.3-3"/>
    <property type="match status" value="1"/>
</dbReference>
<comment type="catalytic activity">
    <reaction evidence="9 10">
        <text>uridine(1498) in 16S rRNA + S-adenosyl-L-methionine = N(3)-methyluridine(1498) in 16S rRNA + S-adenosyl-L-homocysteine + H(+)</text>
        <dbReference type="Rhea" id="RHEA:42920"/>
        <dbReference type="Rhea" id="RHEA-COMP:10283"/>
        <dbReference type="Rhea" id="RHEA-COMP:10284"/>
        <dbReference type="ChEBI" id="CHEBI:15378"/>
        <dbReference type="ChEBI" id="CHEBI:57856"/>
        <dbReference type="ChEBI" id="CHEBI:59789"/>
        <dbReference type="ChEBI" id="CHEBI:65315"/>
        <dbReference type="ChEBI" id="CHEBI:74502"/>
        <dbReference type="EC" id="2.1.1.193"/>
    </reaction>
</comment>
<dbReference type="HOGENOM" id="CLU_067442_6_0_7"/>
<dbReference type="InterPro" id="IPR029028">
    <property type="entry name" value="Alpha/beta_knot_MTases"/>
</dbReference>
<evidence type="ECO:0000256" key="10">
    <source>
        <dbReference type="PIRNR" id="PIRNR015601"/>
    </source>
</evidence>
<name>D3UFX3_HELM1</name>
<accession>D3UFX3</accession>
<evidence type="ECO:0000256" key="8">
    <source>
        <dbReference type="ARBA" id="ARBA00025699"/>
    </source>
</evidence>
<evidence type="ECO:0000256" key="5">
    <source>
        <dbReference type="ARBA" id="ARBA00022603"/>
    </source>
</evidence>
<dbReference type="GO" id="GO:0005737">
    <property type="term" value="C:cytoplasm"/>
    <property type="evidence" value="ECO:0007669"/>
    <property type="project" value="UniProtKB-SubCell"/>
</dbReference>
<proteinExistence type="inferred from homology"/>
<evidence type="ECO:0000313" key="12">
    <source>
        <dbReference type="EMBL" id="CBG39394.1"/>
    </source>
</evidence>
<organism evidence="12 13">
    <name type="scientific">Helicobacter mustelae (strain ATCC 43772 / CCUG 25715 / CIP 103759 / LMG 18044 / NCTC 12198 / R85-136P)</name>
    <name type="common">Campylobacter mustelae</name>
    <dbReference type="NCBI Taxonomy" id="679897"/>
    <lineage>
        <taxon>Bacteria</taxon>
        <taxon>Pseudomonadati</taxon>
        <taxon>Campylobacterota</taxon>
        <taxon>Epsilonproteobacteria</taxon>
        <taxon>Campylobacterales</taxon>
        <taxon>Helicobacteraceae</taxon>
        <taxon>Helicobacter</taxon>
    </lineage>
</organism>
<evidence type="ECO:0000256" key="3">
    <source>
        <dbReference type="ARBA" id="ARBA00022490"/>
    </source>
</evidence>
<dbReference type="PANTHER" id="PTHR30027">
    <property type="entry name" value="RIBOSOMAL RNA SMALL SUBUNIT METHYLTRANSFERASE E"/>
    <property type="match status" value="1"/>
</dbReference>
<feature type="domain" description="Ribosomal RNA small subunit methyltransferase E methyltransferase" evidence="11">
    <location>
        <begin position="73"/>
        <end position="217"/>
    </location>
</feature>
<dbReference type="CDD" id="cd18084">
    <property type="entry name" value="RsmE-like"/>
    <property type="match status" value="1"/>
</dbReference>
<sequence>MRFCYHKESGSHELCIEGELFVHLYKSRRTKKETPLAFCNLMDGKLHHYVQVEITKKSALLSLQSSQDYVVLPKKTHLLWAITESKNIEKTLPILNQLGVRKLSLFYANRSQRNEKISLPRLEKILIASCEQCGRSTLMELEILKNTKEALALYPSAKILHFGGKCFGQGDFEHGVMIGPEGGFDAEEVRAFLGHEILGIDGGIVLRSESAALFIAALGL</sequence>
<dbReference type="SUPFAM" id="SSF75217">
    <property type="entry name" value="alpha/beta knot"/>
    <property type="match status" value="1"/>
</dbReference>
<dbReference type="EC" id="2.1.1.193" evidence="10"/>
<dbReference type="GO" id="GO:0070475">
    <property type="term" value="P:rRNA base methylation"/>
    <property type="evidence" value="ECO:0007669"/>
    <property type="project" value="TreeGrafter"/>
</dbReference>
<evidence type="ECO:0000256" key="7">
    <source>
        <dbReference type="ARBA" id="ARBA00022691"/>
    </source>
</evidence>
<comment type="similarity">
    <text evidence="2 10">Belongs to the RNA methyltransferase RsmE family.</text>
</comment>
<dbReference type="EMBL" id="FN555004">
    <property type="protein sequence ID" value="CBG39394.1"/>
    <property type="molecule type" value="Genomic_DNA"/>
</dbReference>
<dbReference type="STRING" id="679897.HMU01320"/>
<evidence type="ECO:0000313" key="13">
    <source>
        <dbReference type="Proteomes" id="UP000001522"/>
    </source>
</evidence>
<dbReference type="PANTHER" id="PTHR30027:SF3">
    <property type="entry name" value="16S RRNA (URACIL(1498)-N(3))-METHYLTRANSFERASE"/>
    <property type="match status" value="1"/>
</dbReference>
<evidence type="ECO:0000256" key="1">
    <source>
        <dbReference type="ARBA" id="ARBA00004496"/>
    </source>
</evidence>
<comment type="subcellular location">
    <subcellularLocation>
        <location evidence="1 10">Cytoplasm</location>
    </subcellularLocation>
</comment>
<dbReference type="InterPro" id="IPR029026">
    <property type="entry name" value="tRNA_m1G_MTases_N"/>
</dbReference>
<evidence type="ECO:0000256" key="2">
    <source>
        <dbReference type="ARBA" id="ARBA00005528"/>
    </source>
</evidence>
<dbReference type="Proteomes" id="UP000001522">
    <property type="component" value="Chromosome"/>
</dbReference>
<keyword evidence="5 10" id="KW-0489">Methyltransferase</keyword>
<keyword evidence="6 10" id="KW-0808">Transferase</keyword>
<keyword evidence="13" id="KW-1185">Reference proteome</keyword>
<dbReference type="eggNOG" id="COG1385">
    <property type="taxonomic scope" value="Bacteria"/>
</dbReference>
<keyword evidence="4 10" id="KW-0698">rRNA processing</keyword>
<evidence type="ECO:0000256" key="6">
    <source>
        <dbReference type="ARBA" id="ARBA00022679"/>
    </source>
</evidence>
<gene>
    <name evidence="12" type="ordered locus">HMU01320</name>
</gene>
<protein>
    <recommendedName>
        <fullName evidence="10">Ribosomal RNA small subunit methyltransferase E</fullName>
        <ecNumber evidence="10">2.1.1.193</ecNumber>
    </recommendedName>
</protein>
<dbReference type="Gene3D" id="3.40.1280.10">
    <property type="match status" value="1"/>
</dbReference>
<evidence type="ECO:0000256" key="4">
    <source>
        <dbReference type="ARBA" id="ARBA00022552"/>
    </source>
</evidence>
<comment type="function">
    <text evidence="8 10">Specifically methylates the N3 position of the uracil ring of uridine 1498 (m3U1498) in 16S rRNA. Acts on the fully assembled 30S ribosomal subunit.</text>
</comment>